<comment type="catalytic activity">
    <reaction evidence="12 13">
        <text>tRNA(Cys) + L-cysteine + ATP = L-cysteinyl-tRNA(Cys) + AMP + diphosphate</text>
        <dbReference type="Rhea" id="RHEA:17773"/>
        <dbReference type="Rhea" id="RHEA-COMP:9661"/>
        <dbReference type="Rhea" id="RHEA-COMP:9679"/>
        <dbReference type="ChEBI" id="CHEBI:30616"/>
        <dbReference type="ChEBI" id="CHEBI:33019"/>
        <dbReference type="ChEBI" id="CHEBI:35235"/>
        <dbReference type="ChEBI" id="CHEBI:78442"/>
        <dbReference type="ChEBI" id="CHEBI:78517"/>
        <dbReference type="ChEBI" id="CHEBI:456215"/>
        <dbReference type="EC" id="6.1.1.16"/>
    </reaction>
</comment>
<keyword evidence="9 13" id="KW-0067">ATP-binding</keyword>
<evidence type="ECO:0000256" key="4">
    <source>
        <dbReference type="ARBA" id="ARBA00022490"/>
    </source>
</evidence>
<dbReference type="SUPFAM" id="SSF47323">
    <property type="entry name" value="Anticodon-binding domain of a subclass of class I aminoacyl-tRNA synthetases"/>
    <property type="match status" value="1"/>
</dbReference>
<sequence>MRLYNTRTLQIEDFKPIHEGHVDMYVCGPTVYNYAHIGNARPMIVFDVLKRLFEAEGYTVTYVSNFTDVDDKIINKAAQEGTTEAVIAQRYIDAYQDVRKQLNTELPDITPRVTQTMDQIISFIDGLVRSGHAYEVNGDVYFSVDSDPKYGEISHQKLDQLEAGASERVDETGDGKRNPYDFALWKKTDKGIQWDSPWGKGRPGWHTECVVMINNNLGERIDIHGGGMDLKFPHHENEAAQQEAMHHNCLANYWIHNAMVNINGEKMSKSLGNTLWAKDVIAQLGTNLTRWLVSSVHYRKELNFSDETVETARKELDKVMKPLHQADIKAQLAGYAGTEAFDETSWRAFLDCMDDDMNTPNAYAVIFDTVKKINQLLRTKDVSWEEVGRYRNSVVKMLDVLGIVVEKPVVTEDDKALFAAWNKAKAEKNWDAADAARKQLMEKGLL</sequence>
<keyword evidence="6 13" id="KW-0479">Metal-binding</keyword>
<comment type="similarity">
    <text evidence="2 13">Belongs to the class-I aminoacyl-tRNA synthetase family.</text>
</comment>
<dbReference type="HAMAP" id="MF_00041">
    <property type="entry name" value="Cys_tRNA_synth"/>
    <property type="match status" value="1"/>
</dbReference>
<dbReference type="PANTHER" id="PTHR10890">
    <property type="entry name" value="CYSTEINYL-TRNA SYNTHETASE"/>
    <property type="match status" value="1"/>
</dbReference>
<evidence type="ECO:0000256" key="12">
    <source>
        <dbReference type="ARBA" id="ARBA00047398"/>
    </source>
</evidence>
<dbReference type="CDD" id="cd00672">
    <property type="entry name" value="CysRS_core"/>
    <property type="match status" value="1"/>
</dbReference>
<dbReference type="EC" id="6.1.1.16" evidence="13"/>
<proteinExistence type="inferred from homology"/>
<keyword evidence="16" id="KW-1185">Reference proteome</keyword>
<protein>
    <recommendedName>
        <fullName evidence="13">Cysteine--tRNA ligase</fullName>
        <ecNumber evidence="13">6.1.1.16</ecNumber>
    </recommendedName>
    <alternativeName>
        <fullName evidence="13">Cysteinyl-tRNA synthetase</fullName>
        <shortName evidence="13">CysRS</shortName>
    </alternativeName>
</protein>
<dbReference type="AlphaFoldDB" id="A0AB35U6K1"/>
<dbReference type="Proteomes" id="UP001286174">
    <property type="component" value="Unassembled WGS sequence"/>
</dbReference>
<dbReference type="GO" id="GO:0005829">
    <property type="term" value="C:cytosol"/>
    <property type="evidence" value="ECO:0007669"/>
    <property type="project" value="TreeGrafter"/>
</dbReference>
<reference evidence="15 16" key="1">
    <citation type="submission" date="2022-03" db="EMBL/GenBank/DDBJ databases">
        <title>Novel taxa within the pig intestine.</title>
        <authorList>
            <person name="Wylensek D."/>
            <person name="Bishof K."/>
            <person name="Afrizal A."/>
            <person name="Clavel T."/>
        </authorList>
    </citation>
    <scope>NUCLEOTIDE SEQUENCE [LARGE SCALE GENOMIC DNA]</scope>
    <source>
        <strain evidence="15 16">CLA-KB-P133</strain>
    </source>
</reference>
<evidence type="ECO:0000256" key="1">
    <source>
        <dbReference type="ARBA" id="ARBA00004496"/>
    </source>
</evidence>
<feature type="binding site" evidence="13">
    <location>
        <position position="234"/>
    </location>
    <ligand>
        <name>Zn(2+)</name>
        <dbReference type="ChEBI" id="CHEBI:29105"/>
    </ligand>
</feature>
<dbReference type="Pfam" id="PF09190">
    <property type="entry name" value="DALR_2"/>
    <property type="match status" value="1"/>
</dbReference>
<feature type="binding site" evidence="13">
    <location>
        <position position="238"/>
    </location>
    <ligand>
        <name>Zn(2+)</name>
        <dbReference type="ChEBI" id="CHEBI:29105"/>
    </ligand>
</feature>
<dbReference type="Gene3D" id="1.20.120.1910">
    <property type="entry name" value="Cysteine-tRNA ligase, C-terminal anti-codon recognition domain"/>
    <property type="match status" value="1"/>
</dbReference>
<comment type="subcellular location">
    <subcellularLocation>
        <location evidence="1 13">Cytoplasm</location>
    </subcellularLocation>
</comment>
<dbReference type="GO" id="GO:0005524">
    <property type="term" value="F:ATP binding"/>
    <property type="evidence" value="ECO:0007669"/>
    <property type="project" value="UniProtKB-UniRule"/>
</dbReference>
<dbReference type="GO" id="GO:0008270">
    <property type="term" value="F:zinc ion binding"/>
    <property type="evidence" value="ECO:0007669"/>
    <property type="project" value="UniProtKB-UniRule"/>
</dbReference>
<keyword evidence="4 13" id="KW-0963">Cytoplasm</keyword>
<evidence type="ECO:0000256" key="6">
    <source>
        <dbReference type="ARBA" id="ARBA00022723"/>
    </source>
</evidence>
<evidence type="ECO:0000256" key="10">
    <source>
        <dbReference type="ARBA" id="ARBA00022917"/>
    </source>
</evidence>
<comment type="cofactor">
    <cofactor evidence="13">
        <name>Zn(2+)</name>
        <dbReference type="ChEBI" id="CHEBI:29105"/>
    </cofactor>
    <text evidence="13">Binds 1 zinc ion per subunit.</text>
</comment>
<dbReference type="RefSeq" id="WP_370595452.1">
    <property type="nucleotide sequence ID" value="NZ_JALBUR010000002.1"/>
</dbReference>
<keyword evidence="8 13" id="KW-0862">Zinc</keyword>
<feature type="binding site" evidence="13">
    <location>
        <position position="27"/>
    </location>
    <ligand>
        <name>Zn(2+)</name>
        <dbReference type="ChEBI" id="CHEBI:29105"/>
    </ligand>
</feature>
<feature type="binding site" evidence="13">
    <location>
        <position position="269"/>
    </location>
    <ligand>
        <name>ATP</name>
        <dbReference type="ChEBI" id="CHEBI:30616"/>
    </ligand>
</feature>
<dbReference type="Pfam" id="PF01406">
    <property type="entry name" value="tRNA-synt_1e"/>
    <property type="match status" value="1"/>
</dbReference>
<evidence type="ECO:0000313" key="16">
    <source>
        <dbReference type="Proteomes" id="UP001286174"/>
    </source>
</evidence>
<dbReference type="GO" id="GO:0004817">
    <property type="term" value="F:cysteine-tRNA ligase activity"/>
    <property type="evidence" value="ECO:0007669"/>
    <property type="project" value="UniProtKB-UniRule"/>
</dbReference>
<dbReference type="SUPFAM" id="SSF52374">
    <property type="entry name" value="Nucleotidylyl transferase"/>
    <property type="match status" value="1"/>
</dbReference>
<comment type="subunit">
    <text evidence="3 13">Monomer.</text>
</comment>
<evidence type="ECO:0000256" key="5">
    <source>
        <dbReference type="ARBA" id="ARBA00022598"/>
    </source>
</evidence>
<dbReference type="InterPro" id="IPR014729">
    <property type="entry name" value="Rossmann-like_a/b/a_fold"/>
</dbReference>
<feature type="binding site" evidence="13">
    <location>
        <position position="209"/>
    </location>
    <ligand>
        <name>Zn(2+)</name>
        <dbReference type="ChEBI" id="CHEBI:29105"/>
    </ligand>
</feature>
<keyword evidence="7 13" id="KW-0547">Nucleotide-binding</keyword>
<dbReference type="InterPro" id="IPR015803">
    <property type="entry name" value="Cys-tRNA-ligase"/>
</dbReference>
<gene>
    <name evidence="13 15" type="primary">cysS</name>
    <name evidence="15" type="ORF">MOZ60_01220</name>
</gene>
<dbReference type="PRINTS" id="PR00983">
    <property type="entry name" value="TRNASYNTHCYS"/>
</dbReference>
<name>A0AB35U6K1_9FIRM</name>
<evidence type="ECO:0000313" key="15">
    <source>
        <dbReference type="EMBL" id="MDX8418709.1"/>
    </source>
</evidence>
<dbReference type="InterPro" id="IPR015273">
    <property type="entry name" value="Cys-tRNA-synt_Ia_DALR"/>
</dbReference>
<dbReference type="PANTHER" id="PTHR10890:SF3">
    <property type="entry name" value="CYSTEINE--TRNA LIGASE, CYTOPLASMIC"/>
    <property type="match status" value="1"/>
</dbReference>
<dbReference type="EMBL" id="JALBUR010000002">
    <property type="protein sequence ID" value="MDX8418709.1"/>
    <property type="molecule type" value="Genomic_DNA"/>
</dbReference>
<evidence type="ECO:0000256" key="2">
    <source>
        <dbReference type="ARBA" id="ARBA00005594"/>
    </source>
</evidence>
<evidence type="ECO:0000256" key="8">
    <source>
        <dbReference type="ARBA" id="ARBA00022833"/>
    </source>
</evidence>
<comment type="caution">
    <text evidence="15">The sequence shown here is derived from an EMBL/GenBank/DDBJ whole genome shotgun (WGS) entry which is preliminary data.</text>
</comment>
<dbReference type="SMART" id="SM00840">
    <property type="entry name" value="DALR_2"/>
    <property type="match status" value="1"/>
</dbReference>
<dbReference type="NCBIfam" id="TIGR00435">
    <property type="entry name" value="cysS"/>
    <property type="match status" value="1"/>
</dbReference>
<evidence type="ECO:0000256" key="11">
    <source>
        <dbReference type="ARBA" id="ARBA00023146"/>
    </source>
</evidence>
<keyword evidence="11 13" id="KW-0030">Aminoacyl-tRNA synthetase</keyword>
<dbReference type="Gene3D" id="3.40.50.620">
    <property type="entry name" value="HUPs"/>
    <property type="match status" value="1"/>
</dbReference>
<evidence type="ECO:0000256" key="13">
    <source>
        <dbReference type="HAMAP-Rule" id="MF_00041"/>
    </source>
</evidence>
<keyword evidence="5 13" id="KW-0436">Ligase</keyword>
<evidence type="ECO:0000256" key="7">
    <source>
        <dbReference type="ARBA" id="ARBA00022741"/>
    </source>
</evidence>
<organism evidence="15 16">
    <name type="scientific">Grylomicrobium aquisgranensis</name>
    <dbReference type="NCBI Taxonomy" id="2926318"/>
    <lineage>
        <taxon>Bacteria</taxon>
        <taxon>Bacillati</taxon>
        <taxon>Bacillota</taxon>
        <taxon>Erysipelotrichia</taxon>
        <taxon>Erysipelotrichales</taxon>
        <taxon>Erysipelotrichaceae</taxon>
        <taxon>Grylomicrobium</taxon>
    </lineage>
</organism>
<evidence type="ECO:0000259" key="14">
    <source>
        <dbReference type="SMART" id="SM00840"/>
    </source>
</evidence>
<keyword evidence="10 13" id="KW-0648">Protein biosynthesis</keyword>
<dbReference type="InterPro" id="IPR032678">
    <property type="entry name" value="tRNA-synt_1_cat_dom"/>
</dbReference>
<accession>A0AB35U6K1</accession>
<feature type="short sequence motif" description="'KMSKS' region" evidence="13">
    <location>
        <begin position="266"/>
        <end position="270"/>
    </location>
</feature>
<feature type="short sequence motif" description="'HIGH' region" evidence="13">
    <location>
        <begin position="29"/>
        <end position="39"/>
    </location>
</feature>
<evidence type="ECO:0000256" key="9">
    <source>
        <dbReference type="ARBA" id="ARBA00022840"/>
    </source>
</evidence>
<dbReference type="GO" id="GO:0006423">
    <property type="term" value="P:cysteinyl-tRNA aminoacylation"/>
    <property type="evidence" value="ECO:0007669"/>
    <property type="project" value="UniProtKB-UniRule"/>
</dbReference>
<evidence type="ECO:0000256" key="3">
    <source>
        <dbReference type="ARBA" id="ARBA00011245"/>
    </source>
</evidence>
<dbReference type="InterPro" id="IPR024909">
    <property type="entry name" value="Cys-tRNA/MSH_ligase"/>
</dbReference>
<dbReference type="InterPro" id="IPR009080">
    <property type="entry name" value="tRNAsynth_Ia_anticodon-bd"/>
</dbReference>
<feature type="domain" description="Cysteinyl-tRNA synthetase class Ia DALR" evidence="14">
    <location>
        <begin position="348"/>
        <end position="418"/>
    </location>
</feature>